<feature type="signal peptide" evidence="1">
    <location>
        <begin position="1"/>
        <end position="22"/>
    </location>
</feature>
<feature type="chain" id="PRO_5045749811" description="DUF4087 domain-containing protein" evidence="1">
    <location>
        <begin position="23"/>
        <end position="113"/>
    </location>
</feature>
<dbReference type="InterPro" id="IPR025145">
    <property type="entry name" value="DUF4087"/>
</dbReference>
<evidence type="ECO:0000313" key="2">
    <source>
        <dbReference type="EMBL" id="CAD6546678.1"/>
    </source>
</evidence>
<evidence type="ECO:0000256" key="1">
    <source>
        <dbReference type="SAM" id="SignalP"/>
    </source>
</evidence>
<keyword evidence="1" id="KW-0732">Signal</keyword>
<dbReference type="EMBL" id="CAJHCP010000009">
    <property type="protein sequence ID" value="CAD6546678.1"/>
    <property type="molecule type" value="Genomic_DNA"/>
</dbReference>
<organism evidence="2 3">
    <name type="scientific">Paraburkholderia metrosideri</name>
    <dbReference type="NCBI Taxonomy" id="580937"/>
    <lineage>
        <taxon>Bacteria</taxon>
        <taxon>Pseudomonadati</taxon>
        <taxon>Pseudomonadota</taxon>
        <taxon>Betaproteobacteria</taxon>
        <taxon>Burkholderiales</taxon>
        <taxon>Burkholderiaceae</taxon>
        <taxon>Paraburkholderia</taxon>
    </lineage>
</organism>
<protein>
    <recommendedName>
        <fullName evidence="4">DUF4087 domain-containing protein</fullName>
    </recommendedName>
</protein>
<reference evidence="2 3" key="1">
    <citation type="submission" date="2020-10" db="EMBL/GenBank/DDBJ databases">
        <authorList>
            <person name="Peeters C."/>
        </authorList>
    </citation>
    <scope>NUCLEOTIDE SEQUENCE [LARGE SCALE GENOMIC DNA]</scope>
    <source>
        <strain evidence="2 3">LMG 28140</strain>
    </source>
</reference>
<sequence>MKRLTIVAALVAGFTVSMSAHAETRCGWIENGGTHGLDLLDRDGDWQIIGNNTAANDAPPGFDQYMPATDEGRSCGCLTVDTNNADHRITRIHSGKLIPVERCKGDSGLKQWK</sequence>
<name>A0ABN7HZY9_9BURK</name>
<evidence type="ECO:0008006" key="4">
    <source>
        <dbReference type="Google" id="ProtNLM"/>
    </source>
</evidence>
<evidence type="ECO:0000313" key="3">
    <source>
        <dbReference type="Proteomes" id="UP000598032"/>
    </source>
</evidence>
<keyword evidence="3" id="KW-1185">Reference proteome</keyword>
<gene>
    <name evidence="2" type="ORF">LMG28140_04365</name>
</gene>
<dbReference type="Proteomes" id="UP000598032">
    <property type="component" value="Unassembled WGS sequence"/>
</dbReference>
<comment type="caution">
    <text evidence="2">The sequence shown here is derived from an EMBL/GenBank/DDBJ whole genome shotgun (WGS) entry which is preliminary data.</text>
</comment>
<accession>A0ABN7HZY9</accession>
<dbReference type="Pfam" id="PF13316">
    <property type="entry name" value="DUF4087"/>
    <property type="match status" value="1"/>
</dbReference>
<proteinExistence type="predicted"/>
<dbReference type="RefSeq" id="WP_201644331.1">
    <property type="nucleotide sequence ID" value="NZ_CAJHCP010000009.1"/>
</dbReference>